<organism evidence="1 2">
    <name type="scientific">Bacillus coahuilensis p1.1.43</name>
    <dbReference type="NCBI Taxonomy" id="1150625"/>
    <lineage>
        <taxon>Bacteria</taxon>
        <taxon>Bacillati</taxon>
        <taxon>Bacillota</taxon>
        <taxon>Bacilli</taxon>
        <taxon>Bacillales</taxon>
        <taxon>Bacillaceae</taxon>
        <taxon>Bacillus</taxon>
    </lineage>
</organism>
<dbReference type="PATRIC" id="fig|1150625.3.peg.3040"/>
<accession>A0A147K532</accession>
<dbReference type="Pfam" id="PF14281">
    <property type="entry name" value="PDDEXK_4"/>
    <property type="match status" value="1"/>
</dbReference>
<dbReference type="OrthoDB" id="1453311at2"/>
<dbReference type="Proteomes" id="UP000074108">
    <property type="component" value="Unassembled WGS sequence"/>
</dbReference>
<dbReference type="InterPro" id="IPR029470">
    <property type="entry name" value="PDDEXK_4"/>
</dbReference>
<sequence>MNIFKVLSSNDGSINEPNVSSFLAYLLDPNENHGLGSRFLESFLSPMVLGDVDSFKELVYQNKVRDLSRNSKYEVRVQAEVKVNILENEIPRKTRDIDIVIELFDPIFSKSVPKFSFCVENKIKDGAIQTGDNQLFEELNGLVEYYQTLSDEGEQTLVSFIFLSHSGSKKAKLEFSELLFSLEHYDRAVPNIHLSWGDEEGIEPNVTVVDLLSRILKEESIGKIEPIFEYTKHTIKSFISFIYSGFSSYKEEKNLLIEKTDYGKPVIQYIRDFYDMVPFHRDIAHDELKNWVSQQVKVATGKTLKHANFDRSYIINEKNRKHYGVNSPQKAEKNLFYYPDENNKKIVRKLDPVNPPQNIRIYWKDPEQPDGTGWALVEGTGTLSHHQ</sequence>
<dbReference type="AlphaFoldDB" id="A0A147K532"/>
<evidence type="ECO:0000313" key="1">
    <source>
        <dbReference type="EMBL" id="KUP04675.1"/>
    </source>
</evidence>
<reference evidence="1 2" key="1">
    <citation type="journal article" date="2016" name="Front. Microbiol.">
        <title>Microevolution Analysis of Bacillus coahuilensis Unveils Differences in Phosphorus Acquisition Strategies and Their Regulation.</title>
        <authorList>
            <person name="Gomez-Lunar Z."/>
            <person name="Hernandez-Gonzalez I."/>
            <person name="Rodriguez-Torres M.D."/>
            <person name="Souza V."/>
            <person name="Olmedo-Alvarez G."/>
        </authorList>
    </citation>
    <scope>NUCLEOTIDE SEQUENCE [LARGE SCALE GENOMIC DNA]</scope>
    <source>
        <strain evidence="2">p1.1.43</strain>
    </source>
</reference>
<comment type="caution">
    <text evidence="1">The sequence shown here is derived from an EMBL/GenBank/DDBJ whole genome shotgun (WGS) entry which is preliminary data.</text>
</comment>
<name>A0A147K532_9BACI</name>
<keyword evidence="2" id="KW-1185">Reference proteome</keyword>
<protein>
    <submittedName>
        <fullName evidence="1">Uncharacterized protein</fullName>
    </submittedName>
</protein>
<dbReference type="EMBL" id="LDYG01000048">
    <property type="protein sequence ID" value="KUP04675.1"/>
    <property type="molecule type" value="Genomic_DNA"/>
</dbReference>
<dbReference type="RefSeq" id="WP_059351760.1">
    <property type="nucleotide sequence ID" value="NZ_LDYG01000048.1"/>
</dbReference>
<evidence type="ECO:0000313" key="2">
    <source>
        <dbReference type="Proteomes" id="UP000074108"/>
    </source>
</evidence>
<gene>
    <name evidence="1" type="ORF">Q75_14540</name>
</gene>
<proteinExistence type="predicted"/>